<comment type="catalytic activity">
    <reaction evidence="9">
        <text>a 2'-deoxyadenosine in DNA + S-adenosyl-L-methionine = an N(6)-methyl-2'-deoxyadenosine in DNA + S-adenosyl-L-homocysteine + H(+)</text>
        <dbReference type="Rhea" id="RHEA:15197"/>
        <dbReference type="Rhea" id="RHEA-COMP:12418"/>
        <dbReference type="Rhea" id="RHEA-COMP:12419"/>
        <dbReference type="ChEBI" id="CHEBI:15378"/>
        <dbReference type="ChEBI" id="CHEBI:57856"/>
        <dbReference type="ChEBI" id="CHEBI:59789"/>
        <dbReference type="ChEBI" id="CHEBI:90615"/>
        <dbReference type="ChEBI" id="CHEBI:90616"/>
        <dbReference type="EC" id="2.1.1.72"/>
    </reaction>
</comment>
<evidence type="ECO:0000256" key="2">
    <source>
        <dbReference type="ARBA" id="ARBA00010923"/>
    </source>
</evidence>
<dbReference type="InterPro" id="IPR051537">
    <property type="entry name" value="DNA_Adenine_Mtase"/>
</dbReference>
<evidence type="ECO:0000256" key="4">
    <source>
        <dbReference type="ARBA" id="ARBA00022603"/>
    </source>
</evidence>
<dbReference type="GO" id="GO:0003677">
    <property type="term" value="F:DNA binding"/>
    <property type="evidence" value="ECO:0007669"/>
    <property type="project" value="UniProtKB-KW"/>
</dbReference>
<dbReference type="AlphaFoldDB" id="D5UAC8"/>
<dbReference type="Proteomes" id="UP000001915">
    <property type="component" value="Chromosome"/>
</dbReference>
<feature type="domain" description="Type I restriction modification DNA specificity" evidence="11">
    <location>
        <begin position="972"/>
        <end position="1109"/>
    </location>
</feature>
<sequence length="1134" mass="132904">MKLSIEYIKKLLYALGYKEINSKIFNKKYKNNYTINVDFEKEKIFYSDNNFNKKITLGDETTSNFENSENFVVLECVDRLLEKGYSPDSITLEKKWEMGRKEKGKLDILVSKYNVSYLMIECKTWGNEFNKEYKNMLDKDKKGGQLFSYYNQDRNAEYLCLYTSRLNDIEKIEYKNEIVKIDEELKTLANVEEIYNRWNKQFSFNGIFEEDILPYGIQAKALLKKDLKTITPEDGKNIYNQFLEILRHNVVSDKPNAFNKIFNLFVCKVFDEDNTKENEELCFQWREATDNYEIFIDRLNQLFQSGMKDYLNKIIFYIKLDDIKQKNEKELRESLMQAMIYKNQEFSFVDIFDERDFKRNTSIVKEVVELLQGYQFRYTEKHQFLGDFFENLLNTGFKQEVGQFFTPRILTRFIVQSIPIKKIIKEKILSGNKDFIPKVIDFACGSGHFLTEVMDIIQKSLLEIGKENLDILKTVRTILERYNDDPDQFIWAEKNIYGIENDYRLVKTTKLSCFFNGDGEAQILQTSGIYPFNHDDYRGTLLDTINKENERFDIVVSNPPYSVSGFKAIMDRSSNNAFDLYKDITDSSKEIEVIFIERMKQLLKPNGYAAIILPVSILQNDGLYEKARTIIFENFYLKGIVKLGSNAFQATGTNTVVLFLQKREKPIRLENKESYINMCKDKKILIIDTGEKDDEKKFLGYSFSNRRGSEGITEERNKEGTYLGSLLDENDINNNNINKANYYMIQAFYDNYPKVVKELEKNIYVLDLKDCFNFEADNFVNRINLNIKKKILTEYGLILLGAISSIVKGKSITKNKVKNGNIPVIAGGKTSPYSHSEYNQNENCITVSASGSAGYVWYHNYKIWASDCNVIRSLDEEKYITKYIYYSLKKLQDLIYDLKTGSNQPHVYEKDLSKIKIPNLNIEKQKEIVSLMDEQENIILEQEKIIKELNDKINSLDFVNYDKCKLSDKTKFQITIGKRVLQKNIKENGKYPIYSANVYKPFGYIDELLFDNFDFTFVLWGIDGDWMTNYILPNNPFYPTDHCGVIKCIDNSVNMIYFNYAFNIVGKEYGFNRNLRASIDRIEKLQIPIPDLNIQNEISNTILDCKKQIDQAQLKIDNAKIKQREIMDDIFQVE</sequence>
<protein>
    <recommendedName>
        <fullName evidence="3">site-specific DNA-methyltransferase (adenine-specific)</fullName>
        <ecNumber evidence="3">2.1.1.72</ecNumber>
    </recommendedName>
</protein>
<evidence type="ECO:0000256" key="3">
    <source>
        <dbReference type="ARBA" id="ARBA00011900"/>
    </source>
</evidence>
<evidence type="ECO:0000256" key="10">
    <source>
        <dbReference type="SAM" id="Coils"/>
    </source>
</evidence>
<comment type="similarity">
    <text evidence="1">Belongs to the N(4)/N(6)-methyltransferase family.</text>
</comment>
<evidence type="ECO:0000313" key="13">
    <source>
        <dbReference type="EMBL" id="ADG71651.1"/>
    </source>
</evidence>
<evidence type="ECO:0000256" key="9">
    <source>
        <dbReference type="ARBA" id="ARBA00047942"/>
    </source>
</evidence>
<proteinExistence type="inferred from homology"/>
<evidence type="ECO:0000256" key="1">
    <source>
        <dbReference type="ARBA" id="ARBA00006594"/>
    </source>
</evidence>
<dbReference type="HOGENOM" id="CLU_003347_0_0_12"/>
<dbReference type="GO" id="GO:0009007">
    <property type="term" value="F:site-specific DNA-methyltransferase (adenine-specific) activity"/>
    <property type="evidence" value="ECO:0007669"/>
    <property type="project" value="UniProtKB-EC"/>
</dbReference>
<organism evidence="13 14">
    <name type="scientific">Brachyspira murdochii (strain ATCC 51284 / DSM 12563 / 56-150)</name>
    <name type="common">Serpulina murdochii</name>
    <dbReference type="NCBI Taxonomy" id="526224"/>
    <lineage>
        <taxon>Bacteria</taxon>
        <taxon>Pseudomonadati</taxon>
        <taxon>Spirochaetota</taxon>
        <taxon>Spirochaetia</taxon>
        <taxon>Brachyspirales</taxon>
        <taxon>Brachyspiraceae</taxon>
        <taxon>Brachyspira</taxon>
    </lineage>
</organism>
<evidence type="ECO:0000256" key="6">
    <source>
        <dbReference type="ARBA" id="ARBA00022691"/>
    </source>
</evidence>
<dbReference type="InterPro" id="IPR002052">
    <property type="entry name" value="DNA_methylase_N6_adenine_CS"/>
</dbReference>
<keyword evidence="10" id="KW-0175">Coiled coil</keyword>
<dbReference type="Gene3D" id="3.90.220.20">
    <property type="entry name" value="DNA methylase specificity domains"/>
    <property type="match status" value="2"/>
</dbReference>
<dbReference type="SUPFAM" id="SSF53335">
    <property type="entry name" value="S-adenosyl-L-methionine-dependent methyltransferases"/>
    <property type="match status" value="1"/>
</dbReference>
<evidence type="ECO:0000313" key="14">
    <source>
        <dbReference type="Proteomes" id="UP000001915"/>
    </source>
</evidence>
<dbReference type="RefSeq" id="WP_013114066.1">
    <property type="nucleotide sequence ID" value="NC_014150.1"/>
</dbReference>
<dbReference type="GO" id="GO:0009307">
    <property type="term" value="P:DNA restriction-modification system"/>
    <property type="evidence" value="ECO:0007669"/>
    <property type="project" value="UniProtKB-KW"/>
</dbReference>
<dbReference type="PANTHER" id="PTHR42933">
    <property type="entry name" value="SLR6095 PROTEIN"/>
    <property type="match status" value="1"/>
</dbReference>
<feature type="coiled-coil region" evidence="10">
    <location>
        <begin position="1102"/>
        <end position="1129"/>
    </location>
</feature>
<dbReference type="SUPFAM" id="SSF116734">
    <property type="entry name" value="DNA methylase specificity domain"/>
    <property type="match status" value="2"/>
</dbReference>
<dbReference type="Gene3D" id="3.40.50.150">
    <property type="entry name" value="Vaccinia Virus protein VP39"/>
    <property type="match status" value="1"/>
</dbReference>
<feature type="domain" description="Type I restriction modification DNA specificity" evidence="11">
    <location>
        <begin position="801"/>
        <end position="950"/>
    </location>
</feature>
<keyword evidence="7" id="KW-0680">Restriction system</keyword>
<dbReference type="EMBL" id="CP001959">
    <property type="protein sequence ID" value="ADG71651.1"/>
    <property type="molecule type" value="Genomic_DNA"/>
</dbReference>
<dbReference type="eggNOG" id="COG0732">
    <property type="taxonomic scope" value="Bacteria"/>
</dbReference>
<dbReference type="GO" id="GO:0008170">
    <property type="term" value="F:N-methyltransferase activity"/>
    <property type="evidence" value="ECO:0007669"/>
    <property type="project" value="InterPro"/>
</dbReference>
<dbReference type="PRINTS" id="PR00507">
    <property type="entry name" value="N12N6MTFRASE"/>
</dbReference>
<keyword evidence="8" id="KW-0238">DNA-binding</keyword>
<dbReference type="Pfam" id="PF01420">
    <property type="entry name" value="Methylase_S"/>
    <property type="match status" value="2"/>
</dbReference>
<dbReference type="InterPro" id="IPR029063">
    <property type="entry name" value="SAM-dependent_MTases_sf"/>
</dbReference>
<dbReference type="eggNOG" id="COG0286">
    <property type="taxonomic scope" value="Bacteria"/>
</dbReference>
<evidence type="ECO:0000256" key="8">
    <source>
        <dbReference type="ARBA" id="ARBA00023125"/>
    </source>
</evidence>
<evidence type="ECO:0000259" key="11">
    <source>
        <dbReference type="Pfam" id="PF01420"/>
    </source>
</evidence>
<dbReference type="CDD" id="cd17291">
    <property type="entry name" value="RMtype1_S_MgeORF438P-TRD-CR_like"/>
    <property type="match status" value="1"/>
</dbReference>
<reference evidence="13 14" key="1">
    <citation type="journal article" date="2010" name="Stand. Genomic Sci.">
        <title>Complete genome sequence of Brachyspira murdochii type strain (56-150).</title>
        <authorList>
            <person name="Pati A."/>
            <person name="Sikorski J."/>
            <person name="Gronow S."/>
            <person name="Munk C."/>
            <person name="Lapidus A."/>
            <person name="Copeland A."/>
            <person name="Glavina Del Tio T."/>
            <person name="Nolan M."/>
            <person name="Lucas S."/>
            <person name="Chen F."/>
            <person name="Tice H."/>
            <person name="Cheng J.F."/>
            <person name="Han C."/>
            <person name="Detter J.C."/>
            <person name="Bruce D."/>
            <person name="Tapia R."/>
            <person name="Goodwin L."/>
            <person name="Pitluck S."/>
            <person name="Liolios K."/>
            <person name="Ivanova N."/>
            <person name="Mavromatis K."/>
            <person name="Mikhailova N."/>
            <person name="Chen A."/>
            <person name="Palaniappan K."/>
            <person name="Land M."/>
            <person name="Hauser L."/>
            <person name="Chang Y.J."/>
            <person name="Jeffries C.D."/>
            <person name="Spring S."/>
            <person name="Rohde M."/>
            <person name="Goker M."/>
            <person name="Bristow J."/>
            <person name="Eisen J.A."/>
            <person name="Markowitz V."/>
            <person name="Hugenholtz P."/>
            <person name="Kyrpides N.C."/>
            <person name="Klenk H.P."/>
        </authorList>
    </citation>
    <scope>NUCLEOTIDE SEQUENCE [LARGE SCALE GENOMIC DNA]</scope>
    <source>
        <strain evidence="14">ATCC 51284 / DSM 12563 / 56-150</strain>
    </source>
</reference>
<dbReference type="InterPro" id="IPR044946">
    <property type="entry name" value="Restrct_endonuc_typeI_TRD_sf"/>
</dbReference>
<keyword evidence="4" id="KW-0489">Methyltransferase</keyword>
<dbReference type="REBASE" id="26058">
    <property type="entry name" value="BmuSORF1564P"/>
</dbReference>
<dbReference type="KEGG" id="brm:Bmur_1564"/>
<evidence type="ECO:0000259" key="12">
    <source>
        <dbReference type="Pfam" id="PF02384"/>
    </source>
</evidence>
<dbReference type="Pfam" id="PF02384">
    <property type="entry name" value="N6_Mtase"/>
    <property type="match status" value="1"/>
</dbReference>
<dbReference type="STRING" id="526224.Bmur_1564"/>
<evidence type="ECO:0000256" key="5">
    <source>
        <dbReference type="ARBA" id="ARBA00022679"/>
    </source>
</evidence>
<gene>
    <name evidence="13" type="ordered locus">Bmur_1564</name>
</gene>
<dbReference type="GO" id="GO:0032259">
    <property type="term" value="P:methylation"/>
    <property type="evidence" value="ECO:0007669"/>
    <property type="project" value="UniProtKB-KW"/>
</dbReference>
<feature type="domain" description="DNA methylase adenine-specific" evidence="12">
    <location>
        <begin position="382"/>
        <end position="738"/>
    </location>
</feature>
<dbReference type="OrthoDB" id="9814572at2"/>
<dbReference type="InterPro" id="IPR000055">
    <property type="entry name" value="Restrct_endonuc_typeI_TRD"/>
</dbReference>
<dbReference type="PROSITE" id="PS00092">
    <property type="entry name" value="N6_MTASE"/>
    <property type="match status" value="1"/>
</dbReference>
<evidence type="ECO:0000256" key="7">
    <source>
        <dbReference type="ARBA" id="ARBA00022747"/>
    </source>
</evidence>
<name>D5UAC8_BRAM5</name>
<dbReference type="InterPro" id="IPR003356">
    <property type="entry name" value="DNA_methylase_A-5"/>
</dbReference>
<accession>D5UAC8</accession>
<comment type="similarity">
    <text evidence="2">Belongs to the type-I restriction system S methylase family.</text>
</comment>
<dbReference type="PANTHER" id="PTHR42933:SF4">
    <property type="entry name" value="TYPE I RESTRICTION ENZYME ECOKI METHYLASE SUBUNIT"/>
    <property type="match status" value="1"/>
</dbReference>
<keyword evidence="5" id="KW-0808">Transferase</keyword>
<keyword evidence="6" id="KW-0949">S-adenosyl-L-methionine</keyword>
<dbReference type="EC" id="2.1.1.72" evidence="3"/>